<proteinExistence type="predicted"/>
<feature type="chain" id="PRO_5037088135" evidence="1">
    <location>
        <begin position="24"/>
        <end position="644"/>
    </location>
</feature>
<dbReference type="Pfam" id="PF13585">
    <property type="entry name" value="CHU_C"/>
    <property type="match status" value="1"/>
</dbReference>
<dbReference type="AlphaFoldDB" id="A0A923IT33"/>
<accession>A0A923IT33</accession>
<protein>
    <submittedName>
        <fullName evidence="2">T9SS type B sorting domain-containing protein</fullName>
    </submittedName>
</protein>
<keyword evidence="3" id="KW-1185">Reference proteome</keyword>
<evidence type="ECO:0000313" key="2">
    <source>
        <dbReference type="EMBL" id="MBB2144255.1"/>
    </source>
</evidence>
<organism evidence="2 3">
    <name type="scientific">Pedobacter planticolens</name>
    <dbReference type="NCBI Taxonomy" id="2679964"/>
    <lineage>
        <taxon>Bacteria</taxon>
        <taxon>Pseudomonadati</taxon>
        <taxon>Bacteroidota</taxon>
        <taxon>Sphingobacteriia</taxon>
        <taxon>Sphingobacteriales</taxon>
        <taxon>Sphingobacteriaceae</taxon>
        <taxon>Pedobacter</taxon>
    </lineage>
</organism>
<dbReference type="RefSeq" id="WP_182920950.1">
    <property type="nucleotide sequence ID" value="NZ_WNXD01000001.1"/>
</dbReference>
<dbReference type="Gene3D" id="2.60.40.10">
    <property type="entry name" value="Immunoglobulins"/>
    <property type="match status" value="2"/>
</dbReference>
<evidence type="ECO:0000313" key="3">
    <source>
        <dbReference type="Proteomes" id="UP000601055"/>
    </source>
</evidence>
<dbReference type="EMBL" id="WNXD01000001">
    <property type="protein sequence ID" value="MBB2144255.1"/>
    <property type="molecule type" value="Genomic_DNA"/>
</dbReference>
<dbReference type="Proteomes" id="UP000601055">
    <property type="component" value="Unassembled WGS sequence"/>
</dbReference>
<evidence type="ECO:0000256" key="1">
    <source>
        <dbReference type="SAM" id="SignalP"/>
    </source>
</evidence>
<feature type="signal peptide" evidence="1">
    <location>
        <begin position="1"/>
        <end position="23"/>
    </location>
</feature>
<comment type="caution">
    <text evidence="2">The sequence shown here is derived from an EMBL/GenBank/DDBJ whole genome shotgun (WGS) entry which is preliminary data.</text>
</comment>
<dbReference type="NCBIfam" id="TIGR04131">
    <property type="entry name" value="Bac_Flav_CTERM"/>
    <property type="match status" value="1"/>
</dbReference>
<name>A0A923IT33_9SPHI</name>
<reference evidence="2" key="1">
    <citation type="submission" date="2019-11" db="EMBL/GenBank/DDBJ databases">
        <title>Description of Pedobacter sp. LMG 31464T.</title>
        <authorList>
            <person name="Carlier A."/>
            <person name="Qi S."/>
            <person name="Vandamme P."/>
        </authorList>
    </citation>
    <scope>NUCLEOTIDE SEQUENCE</scope>
    <source>
        <strain evidence="2">LMG 31464</strain>
    </source>
</reference>
<gene>
    <name evidence="2" type="ORF">GM921_02045</name>
</gene>
<sequence length="644" mass="69059">MTQTFRKYFIALILFFSFSEVNAQVLCNGALGDAIAGAGTDFGRGLPQFGASVSETGYFYIAGNPNDGQYTIVKTTAGLNSGWHQNIVNHTPNDPDGYFMVVNADLNKGIFYQSEITSQLCPNTTYEFAAFIINILRNSGVKPNIRFTITNNGLAIPGADFSTGDIPEGSAIDWIKRGGTFKTPSNLGVIKLIMTNENPGGNGNDLGIDDITFRACGPVITSTVTNANNFTNNVANICVADTKTLILSAKVSAGVYNSPQFQWQEYNGTTWVNSNKPGSQTADLTVAFVNATTGNYKYQVLVSESGNINSTSCRVISTPITINVNDKPNPIASNSGAACVGSDIQLNVNQGVSFSWTGPNGFTSPFQNPIIPNVSTNSSGTYTVTVFNASGCSNTSQTQVQVLPQVIANTNIATATICENESVELIASGGSTYTWLPTEGLSNPNIATPFATPKQTTTYTVKVSNGTCSTTKEILITVLKNASANAGEDKKVFLGQSVTLKGNATGDNITYAWSPTDYLDDPTKLNPIATPPNDITYTLTVSSNCNVSTDEVFVKVYPKIEIPNTFTPNGDGINDTWNIPAIAAFSNPKLKVVNRNGQLVFESTNPQPWDGKSHGKNLPTGVYYYTLYLNEDFKIYSGWVLLTR</sequence>
<dbReference type="InterPro" id="IPR013783">
    <property type="entry name" value="Ig-like_fold"/>
</dbReference>
<dbReference type="InterPro" id="IPR026341">
    <property type="entry name" value="T9SS_type_B"/>
</dbReference>
<keyword evidence="1" id="KW-0732">Signal</keyword>